<dbReference type="PANTHER" id="PTHR43877:SF1">
    <property type="entry name" value="ACETYLTRANSFERASE"/>
    <property type="match status" value="1"/>
</dbReference>
<dbReference type="PROSITE" id="PS51186">
    <property type="entry name" value="GNAT"/>
    <property type="match status" value="1"/>
</dbReference>
<dbReference type="InterPro" id="IPR000182">
    <property type="entry name" value="GNAT_dom"/>
</dbReference>
<dbReference type="InterPro" id="IPR016181">
    <property type="entry name" value="Acyl_CoA_acyltransferase"/>
</dbReference>
<dbReference type="InterPro" id="IPR050832">
    <property type="entry name" value="Bact_Acetyltransf"/>
</dbReference>
<dbReference type="AlphaFoldDB" id="A0A1H3C5D5"/>
<keyword evidence="5" id="KW-1185">Reference proteome</keyword>
<keyword evidence="2 4" id="KW-0012">Acyltransferase</keyword>
<feature type="domain" description="N-acetyltransferase" evidence="3">
    <location>
        <begin position="4"/>
        <end position="156"/>
    </location>
</feature>
<keyword evidence="1 4" id="KW-0808">Transferase</keyword>
<dbReference type="Gene3D" id="3.40.630.30">
    <property type="match status" value="1"/>
</dbReference>
<accession>A0A1H3C5D5</accession>
<dbReference type="Pfam" id="PF00583">
    <property type="entry name" value="Acetyltransf_1"/>
    <property type="match status" value="1"/>
</dbReference>
<proteinExistence type="predicted"/>
<dbReference type="SUPFAM" id="SSF55729">
    <property type="entry name" value="Acyl-CoA N-acyltransferases (Nat)"/>
    <property type="match status" value="1"/>
</dbReference>
<dbReference type="GO" id="GO:0016747">
    <property type="term" value="F:acyltransferase activity, transferring groups other than amino-acyl groups"/>
    <property type="evidence" value="ECO:0007669"/>
    <property type="project" value="InterPro"/>
</dbReference>
<sequence length="158" mass="16877">MDKPIIRAAVEADAEGIAGVLKALVAAGKRHKPSDALFALSHYISDPERIRCSIALAPDGEVLGFQSLKLATENNPYEVAVGWGIIGTHIKPTAARHGVARALFESTLAAAQQKGLPAIDATIGANNPEGLGYYEAMGFREYRRMEGAVCKVFRVSED</sequence>
<dbReference type="RefSeq" id="WP_074737742.1">
    <property type="nucleotide sequence ID" value="NZ_FNNP01000006.1"/>
</dbReference>
<evidence type="ECO:0000256" key="1">
    <source>
        <dbReference type="ARBA" id="ARBA00022679"/>
    </source>
</evidence>
<gene>
    <name evidence="4" type="ORF">SAMN05444358_106153</name>
</gene>
<evidence type="ECO:0000259" key="3">
    <source>
        <dbReference type="PROSITE" id="PS51186"/>
    </source>
</evidence>
<evidence type="ECO:0000256" key="2">
    <source>
        <dbReference type="ARBA" id="ARBA00023315"/>
    </source>
</evidence>
<dbReference type="EMBL" id="FNNP01000006">
    <property type="protein sequence ID" value="SDX49377.1"/>
    <property type="molecule type" value="Genomic_DNA"/>
</dbReference>
<dbReference type="OrthoDB" id="5997585at2"/>
<evidence type="ECO:0000313" key="4">
    <source>
        <dbReference type="EMBL" id="SDX49377.1"/>
    </source>
</evidence>
<name>A0A1H3C5D5_9RHOB</name>
<evidence type="ECO:0000313" key="5">
    <source>
        <dbReference type="Proteomes" id="UP000183400"/>
    </source>
</evidence>
<reference evidence="5" key="1">
    <citation type="submission" date="2016-10" db="EMBL/GenBank/DDBJ databases">
        <authorList>
            <person name="Varghese N."/>
            <person name="Submissions S."/>
        </authorList>
    </citation>
    <scope>NUCLEOTIDE SEQUENCE [LARGE SCALE GENOMIC DNA]</scope>
    <source>
        <strain evidence="5">DSM 27839</strain>
    </source>
</reference>
<dbReference type="PANTHER" id="PTHR43877">
    <property type="entry name" value="AMINOALKYLPHOSPHONATE N-ACETYLTRANSFERASE-RELATED-RELATED"/>
    <property type="match status" value="1"/>
</dbReference>
<dbReference type="Proteomes" id="UP000183400">
    <property type="component" value="Unassembled WGS sequence"/>
</dbReference>
<dbReference type="STRING" id="985054.SAMN05444358_106153"/>
<organism evidence="4 5">
    <name type="scientific">Ruegeria halocynthiae</name>
    <dbReference type="NCBI Taxonomy" id="985054"/>
    <lineage>
        <taxon>Bacteria</taxon>
        <taxon>Pseudomonadati</taxon>
        <taxon>Pseudomonadota</taxon>
        <taxon>Alphaproteobacteria</taxon>
        <taxon>Rhodobacterales</taxon>
        <taxon>Roseobacteraceae</taxon>
        <taxon>Ruegeria</taxon>
    </lineage>
</organism>
<protein>
    <submittedName>
        <fullName evidence="4">L-amino acid N-acyltransferase YncA</fullName>
    </submittedName>
</protein>